<sequence length="107" mass="12494">MKIKNIILFIVILIVFTACSYSNPTHEVFVKRYANFHIGKSFVPNNFGTGNRKIYSENRYIYISEYPKGCIVGFLTNRDDKPEVVQEWIIISGKEYCKDTETFILIQ</sequence>
<dbReference type="AlphaFoldDB" id="A0AAW7PQU5"/>
<evidence type="ECO:0000313" key="1">
    <source>
        <dbReference type="EMBL" id="MDN5063279.1"/>
    </source>
</evidence>
<comment type="caution">
    <text evidence="1">The sequence shown here is derived from an EMBL/GenBank/DDBJ whole genome shotgun (WGS) entry which is preliminary data.</text>
</comment>
<gene>
    <name evidence="1" type="ORF">O8C91_03620</name>
</gene>
<evidence type="ECO:0008006" key="3">
    <source>
        <dbReference type="Google" id="ProtNLM"/>
    </source>
</evidence>
<dbReference type="PROSITE" id="PS51257">
    <property type="entry name" value="PROKAR_LIPOPROTEIN"/>
    <property type="match status" value="1"/>
</dbReference>
<name>A0AAW7PQU5_9BACT</name>
<proteinExistence type="predicted"/>
<reference evidence="1" key="2">
    <citation type="journal article" date="2023" name="Microorganisms">
        <title>Genomic Characterization of Arcobacter butzleri Strains Isolated from Various Sources in Lithuania.</title>
        <authorList>
            <person name="Uljanovas D."/>
            <person name="Golz G."/>
            <person name="Fleischmann S."/>
            <person name="Kudirkiene E."/>
            <person name="Kasetiene N."/>
            <person name="Grineviciene A."/>
            <person name="Tamuleviciene E."/>
            <person name="Aksomaitiene J."/>
            <person name="Alter T."/>
            <person name="Malakauskas M."/>
        </authorList>
    </citation>
    <scope>NUCLEOTIDE SEQUENCE</scope>
    <source>
        <strain evidence="1">RCM39</strain>
    </source>
</reference>
<accession>A0AAW7PQU5</accession>
<dbReference type="Proteomes" id="UP001171529">
    <property type="component" value="Unassembled WGS sequence"/>
</dbReference>
<reference evidence="1" key="1">
    <citation type="submission" date="2022-12" db="EMBL/GenBank/DDBJ databases">
        <authorList>
            <person name="Uljanovas D."/>
        </authorList>
    </citation>
    <scope>NUCLEOTIDE SEQUENCE</scope>
    <source>
        <strain evidence="1">RCM39</strain>
    </source>
</reference>
<organism evidence="1 2">
    <name type="scientific">Aliarcobacter butzleri</name>
    <dbReference type="NCBI Taxonomy" id="28197"/>
    <lineage>
        <taxon>Bacteria</taxon>
        <taxon>Pseudomonadati</taxon>
        <taxon>Campylobacterota</taxon>
        <taxon>Epsilonproteobacteria</taxon>
        <taxon>Campylobacterales</taxon>
        <taxon>Arcobacteraceae</taxon>
        <taxon>Aliarcobacter</taxon>
    </lineage>
</organism>
<protein>
    <recommendedName>
        <fullName evidence="3">Lipoprotein</fullName>
    </recommendedName>
</protein>
<dbReference type="EMBL" id="JAPZDC010000002">
    <property type="protein sequence ID" value="MDN5063279.1"/>
    <property type="molecule type" value="Genomic_DNA"/>
</dbReference>
<dbReference type="RefSeq" id="WP_152058610.1">
    <property type="nucleotide sequence ID" value="NZ_CABVSS010000007.1"/>
</dbReference>
<evidence type="ECO:0000313" key="2">
    <source>
        <dbReference type="Proteomes" id="UP001171529"/>
    </source>
</evidence>